<protein>
    <recommendedName>
        <fullName evidence="1">Phosphodiester glycosidase domain-containing protein</fullName>
    </recommendedName>
</protein>
<proteinExistence type="predicted"/>
<dbReference type="Pfam" id="PF09992">
    <property type="entry name" value="NAGPA"/>
    <property type="match status" value="1"/>
</dbReference>
<sequence length="306" mass="33932">MKHFLLLALCIVACRTVIKKETIQMNWTEFDLDLPRGILVYQGSNKEIPLKAWVAKVDLSDDDISVRVLSSSDIDRKESLLQFLELTGARLVMNGGYFNADKNPAQHVGLLKTRGTLEEPASPSVLRDSERYFITRGAFGVKHDGSVDIAWCSTKNDSIFEWPSPLINRPGFSLDALPFHSADHWNVRDAVHAGPVLISDGEINVTAEDEVFFNTPVSGIQPRSAIGYTTDNDLILMIVDGRQPESRGVYLEELAVMMKQFNCDEALNLDGGGSSAMVADSRLLNRPAGRTLQREVMSAIGIFYKN</sequence>
<dbReference type="InterPro" id="IPR018711">
    <property type="entry name" value="NAGPA"/>
</dbReference>
<dbReference type="PANTHER" id="PTHR40446">
    <property type="entry name" value="N-ACETYLGLUCOSAMINE-1-PHOSPHODIESTER ALPHA-N-ACETYLGLUCOSAMINIDASE"/>
    <property type="match status" value="1"/>
</dbReference>
<dbReference type="PANTHER" id="PTHR40446:SF2">
    <property type="entry name" value="N-ACETYLGLUCOSAMINE-1-PHOSPHODIESTER ALPHA-N-ACETYLGLUCOSAMINIDASE"/>
    <property type="match status" value="1"/>
</dbReference>
<accession>A0A381XD20</accession>
<evidence type="ECO:0000313" key="2">
    <source>
        <dbReference type="EMBL" id="SVA62143.1"/>
    </source>
</evidence>
<dbReference type="EMBL" id="UINC01014595">
    <property type="protein sequence ID" value="SVA62143.1"/>
    <property type="molecule type" value="Genomic_DNA"/>
</dbReference>
<reference evidence="2" key="1">
    <citation type="submission" date="2018-05" db="EMBL/GenBank/DDBJ databases">
        <authorList>
            <person name="Lanie J.A."/>
            <person name="Ng W.-L."/>
            <person name="Kazmierczak K.M."/>
            <person name="Andrzejewski T.M."/>
            <person name="Davidsen T.M."/>
            <person name="Wayne K.J."/>
            <person name="Tettelin H."/>
            <person name="Glass J.I."/>
            <person name="Rusch D."/>
            <person name="Podicherti R."/>
            <person name="Tsui H.-C.T."/>
            <person name="Winkler M.E."/>
        </authorList>
    </citation>
    <scope>NUCLEOTIDE SEQUENCE</scope>
</reference>
<feature type="domain" description="Phosphodiester glycosidase" evidence="1">
    <location>
        <begin position="88"/>
        <end position="303"/>
    </location>
</feature>
<name>A0A381XD20_9ZZZZ</name>
<organism evidence="2">
    <name type="scientific">marine metagenome</name>
    <dbReference type="NCBI Taxonomy" id="408172"/>
    <lineage>
        <taxon>unclassified sequences</taxon>
        <taxon>metagenomes</taxon>
        <taxon>ecological metagenomes</taxon>
    </lineage>
</organism>
<evidence type="ECO:0000259" key="1">
    <source>
        <dbReference type="Pfam" id="PF09992"/>
    </source>
</evidence>
<gene>
    <name evidence="2" type="ORF">METZ01_LOCUS114997</name>
</gene>
<dbReference type="AlphaFoldDB" id="A0A381XD20"/>